<feature type="domain" description="Uracil-DNA glycosylase-like" evidence="4">
    <location>
        <begin position="8"/>
        <end position="153"/>
    </location>
</feature>
<dbReference type="RefSeq" id="WP_307432919.1">
    <property type="nucleotide sequence ID" value="NZ_JAUSVK010000001.1"/>
</dbReference>
<keyword evidence="6" id="KW-1185">Reference proteome</keyword>
<keyword evidence="2 5" id="KW-0378">Hydrolase</keyword>
<keyword evidence="1" id="KW-0227">DNA damage</keyword>
<dbReference type="InterPro" id="IPR005122">
    <property type="entry name" value="Uracil-DNA_glycosylase-like"/>
</dbReference>
<dbReference type="InterPro" id="IPR015637">
    <property type="entry name" value="MUG/TDG"/>
</dbReference>
<sequence>MADALPDILAEHLAVVFCGINPGMTAAAAGHHFAGRSNRFWRVIRLAGFTPEEILPENDRTILQHGYGLTTVVDRPTARADQLSAQDFIAAAAHFEQKIAHYAPRYVGFLGKAAYSVLSGQREIGWGPQPTAFGGAAVWVLPNPSGRNRAFSLDQLVGAYRQLYLAAARSRLPA</sequence>
<dbReference type="InterPro" id="IPR036895">
    <property type="entry name" value="Uracil-DNA_glycosylase-like_sf"/>
</dbReference>
<reference evidence="5 6" key="1">
    <citation type="submission" date="2023-07" db="EMBL/GenBank/DDBJ databases">
        <title>Genomic Encyclopedia of Type Strains, Phase IV (KMG-IV): sequencing the most valuable type-strain genomes for metagenomic binning, comparative biology and taxonomic classification.</title>
        <authorList>
            <person name="Goeker M."/>
        </authorList>
    </citation>
    <scope>NUCLEOTIDE SEQUENCE [LARGE SCALE GENOMIC DNA]</scope>
    <source>
        <strain evidence="5 6">DSM 5896</strain>
    </source>
</reference>
<gene>
    <name evidence="5" type="ORF">J3R73_004722</name>
</gene>
<evidence type="ECO:0000256" key="3">
    <source>
        <dbReference type="ARBA" id="ARBA00023204"/>
    </source>
</evidence>
<proteinExistence type="predicted"/>
<dbReference type="CDD" id="cd10028">
    <property type="entry name" value="UDG-F2_TDG_MUG"/>
    <property type="match status" value="1"/>
</dbReference>
<dbReference type="Pfam" id="PF03167">
    <property type="entry name" value="UDG"/>
    <property type="match status" value="1"/>
</dbReference>
<evidence type="ECO:0000313" key="6">
    <source>
        <dbReference type="Proteomes" id="UP001237448"/>
    </source>
</evidence>
<dbReference type="NCBIfam" id="NF007570">
    <property type="entry name" value="PRK10201.1"/>
    <property type="match status" value="1"/>
</dbReference>
<accession>A0ABU0FJZ7</accession>
<dbReference type="PANTHER" id="PTHR12159:SF9">
    <property type="entry name" value="G_T MISMATCH-SPECIFIC THYMINE DNA GLYCOSYLASE"/>
    <property type="match status" value="1"/>
</dbReference>
<comment type="caution">
    <text evidence="5">The sequence shown here is derived from an EMBL/GenBank/DDBJ whole genome shotgun (WGS) entry which is preliminary data.</text>
</comment>
<evidence type="ECO:0000256" key="1">
    <source>
        <dbReference type="ARBA" id="ARBA00022763"/>
    </source>
</evidence>
<keyword evidence="3" id="KW-0234">DNA repair</keyword>
<dbReference type="EC" id="3.2.2.-" evidence="5"/>
<keyword evidence="5" id="KW-0326">Glycosidase</keyword>
<dbReference type="Gene3D" id="3.40.470.10">
    <property type="entry name" value="Uracil-DNA glycosylase-like domain"/>
    <property type="match status" value="1"/>
</dbReference>
<dbReference type="EMBL" id="JAUSVK010000001">
    <property type="protein sequence ID" value="MDQ0394930.1"/>
    <property type="molecule type" value="Genomic_DNA"/>
</dbReference>
<dbReference type="PANTHER" id="PTHR12159">
    <property type="entry name" value="G/T AND G/U MISMATCH-SPECIFIC DNA GLYCOSYLASE"/>
    <property type="match status" value="1"/>
</dbReference>
<protein>
    <submittedName>
        <fullName evidence="5">TDG/mug DNA glycosylase family protein</fullName>
        <ecNumber evidence="5">3.2.2.-</ecNumber>
    </submittedName>
</protein>
<organism evidence="5 6">
    <name type="scientific">Labrys monachus</name>
    <dbReference type="NCBI Taxonomy" id="217067"/>
    <lineage>
        <taxon>Bacteria</taxon>
        <taxon>Pseudomonadati</taxon>
        <taxon>Pseudomonadota</taxon>
        <taxon>Alphaproteobacteria</taxon>
        <taxon>Hyphomicrobiales</taxon>
        <taxon>Xanthobacteraceae</taxon>
        <taxon>Labrys</taxon>
    </lineage>
</organism>
<evidence type="ECO:0000259" key="4">
    <source>
        <dbReference type="Pfam" id="PF03167"/>
    </source>
</evidence>
<dbReference type="GO" id="GO:0016798">
    <property type="term" value="F:hydrolase activity, acting on glycosyl bonds"/>
    <property type="evidence" value="ECO:0007669"/>
    <property type="project" value="UniProtKB-KW"/>
</dbReference>
<dbReference type="Proteomes" id="UP001237448">
    <property type="component" value="Unassembled WGS sequence"/>
</dbReference>
<evidence type="ECO:0000256" key="2">
    <source>
        <dbReference type="ARBA" id="ARBA00022801"/>
    </source>
</evidence>
<name>A0ABU0FJZ7_9HYPH</name>
<evidence type="ECO:0000313" key="5">
    <source>
        <dbReference type="EMBL" id="MDQ0394930.1"/>
    </source>
</evidence>
<dbReference type="SUPFAM" id="SSF52141">
    <property type="entry name" value="Uracil-DNA glycosylase-like"/>
    <property type="match status" value="1"/>
</dbReference>